<dbReference type="CDD" id="cd20335">
    <property type="entry name" value="BRcat_RBR"/>
    <property type="match status" value="1"/>
</dbReference>
<keyword evidence="3" id="KW-1185">Reference proteome</keyword>
<dbReference type="EMBL" id="FMWL01000004">
    <property type="protein sequence ID" value="SCZ78130.1"/>
    <property type="molecule type" value="Genomic_DNA"/>
</dbReference>
<evidence type="ECO:0000256" key="1">
    <source>
        <dbReference type="SAM" id="Phobius"/>
    </source>
</evidence>
<accession>A0A1G5RWM0</accession>
<gene>
    <name evidence="2" type="ORF">SAMN03080599_01089</name>
</gene>
<name>A0A1G5RWM0_9FIRM</name>
<feature type="transmembrane region" description="Helical" evidence="1">
    <location>
        <begin position="20"/>
        <end position="35"/>
    </location>
</feature>
<dbReference type="RefSeq" id="WP_242870806.1">
    <property type="nucleotide sequence ID" value="NZ_FMWL01000004.1"/>
</dbReference>
<feature type="transmembrane region" description="Helical" evidence="1">
    <location>
        <begin position="41"/>
        <end position="59"/>
    </location>
</feature>
<organism evidence="2 3">
    <name type="scientific">Acidaminobacter hydrogenoformans DSM 2784</name>
    <dbReference type="NCBI Taxonomy" id="1120920"/>
    <lineage>
        <taxon>Bacteria</taxon>
        <taxon>Bacillati</taxon>
        <taxon>Bacillota</taxon>
        <taxon>Clostridia</taxon>
        <taxon>Peptostreptococcales</taxon>
        <taxon>Acidaminobacteraceae</taxon>
        <taxon>Acidaminobacter</taxon>
    </lineage>
</organism>
<keyword evidence="1" id="KW-0472">Membrane</keyword>
<reference evidence="2 3" key="1">
    <citation type="submission" date="2016-10" db="EMBL/GenBank/DDBJ databases">
        <authorList>
            <person name="de Groot N.N."/>
        </authorList>
    </citation>
    <scope>NUCLEOTIDE SEQUENCE [LARGE SCALE GENOMIC DNA]</scope>
    <source>
        <strain evidence="2 3">DSM 2784</strain>
    </source>
</reference>
<protein>
    <submittedName>
        <fullName evidence="2">Uncharacterized protein</fullName>
    </submittedName>
</protein>
<sequence>MKFKEKIIQFMAGRNGGDQLSTFLILISLSLTLLGQVLDQALLVAVGYVPLGVAVFRILSRNVEKRRLENYKFAIFLSPVYGRLHKLNSRMKAASEDAKVNKYVKCPQCKAVMRVPRGKGKIRVTCPKCQNKFQTKS</sequence>
<proteinExistence type="predicted"/>
<dbReference type="Proteomes" id="UP000199208">
    <property type="component" value="Unassembled WGS sequence"/>
</dbReference>
<dbReference type="STRING" id="1120920.SAMN03080599_01089"/>
<dbReference type="AlphaFoldDB" id="A0A1G5RWM0"/>
<keyword evidence="1" id="KW-0812">Transmembrane</keyword>
<evidence type="ECO:0000313" key="2">
    <source>
        <dbReference type="EMBL" id="SCZ78130.1"/>
    </source>
</evidence>
<evidence type="ECO:0000313" key="3">
    <source>
        <dbReference type="Proteomes" id="UP000199208"/>
    </source>
</evidence>
<keyword evidence="1" id="KW-1133">Transmembrane helix</keyword>